<accession>A0A8S5T1X6</accession>
<evidence type="ECO:0000256" key="1">
    <source>
        <dbReference type="SAM" id="MobiDB-lite"/>
    </source>
</evidence>
<feature type="compositionally biased region" description="Basic and acidic residues" evidence="1">
    <location>
        <begin position="55"/>
        <end position="67"/>
    </location>
</feature>
<proteinExistence type="predicted"/>
<protein>
    <submittedName>
        <fullName evidence="2">Uncharacterized protein</fullName>
    </submittedName>
</protein>
<organism evidence="2">
    <name type="scientific">Siphoviridae sp. ctB242</name>
    <dbReference type="NCBI Taxonomy" id="2827800"/>
    <lineage>
        <taxon>Viruses</taxon>
        <taxon>Duplodnaviria</taxon>
        <taxon>Heunggongvirae</taxon>
        <taxon>Uroviricota</taxon>
        <taxon>Caudoviricetes</taxon>
    </lineage>
</organism>
<name>A0A8S5T1X6_9CAUD</name>
<dbReference type="EMBL" id="BK032726">
    <property type="protein sequence ID" value="DAF57027.1"/>
    <property type="molecule type" value="Genomic_DNA"/>
</dbReference>
<reference evidence="2" key="1">
    <citation type="journal article" date="2021" name="Proc. Natl. Acad. Sci. U.S.A.">
        <title>A Catalog of Tens of Thousands of Viruses from Human Metagenomes Reveals Hidden Associations with Chronic Diseases.</title>
        <authorList>
            <person name="Tisza M.J."/>
            <person name="Buck C.B."/>
        </authorList>
    </citation>
    <scope>NUCLEOTIDE SEQUENCE</scope>
    <source>
        <strain evidence="2">CtB242</strain>
    </source>
</reference>
<feature type="compositionally biased region" description="Basic and acidic residues" evidence="1">
    <location>
        <begin position="36"/>
        <end position="45"/>
    </location>
</feature>
<evidence type="ECO:0000313" key="2">
    <source>
        <dbReference type="EMBL" id="DAF57027.1"/>
    </source>
</evidence>
<sequence length="67" mass="7474">MRIPKGLCERIAEAIIAGRMFFADIAKRLRPRVTEELKKRGREDLATDSNAQRGTDSDAGRDEKGGK</sequence>
<feature type="region of interest" description="Disordered" evidence="1">
    <location>
        <begin position="36"/>
        <end position="67"/>
    </location>
</feature>